<dbReference type="Proteomes" id="UP001144978">
    <property type="component" value="Unassembled WGS sequence"/>
</dbReference>
<accession>A0ACC1N8U7</accession>
<name>A0ACC1N8U7_9APHY</name>
<dbReference type="EMBL" id="JANSHE010004727">
    <property type="protein sequence ID" value="KAJ2975218.1"/>
    <property type="molecule type" value="Genomic_DNA"/>
</dbReference>
<sequence length="424" mass="47598">MSTPSALAATALQVIIDDIQEDEWARMAHYARLIRSYIGDREVIDGLCASVLLQKLAGQPLLPRLRRLEWRLPFDQSAALAFFLSPMLRSVYLDLLEGGTARFIHDQHVNPTASEYAYGTALHMIHSRAPNVENVQMWTSGFPCAIDRLTAFRKLQSLKLELVGKPNLVLQTASTLPELKKLSIFFAKAPQGQPGPPLEEACLPALQSMKLSGAGHVVVSFVSAVRAPQLRVVRLSFMAIEQLWTDCVERVVSGFGETLREVDFDVEDAYDNPEPYSFHRWFSPLYRLRRLNQVAIGAMFETPFIISTQDIANMASAWPGLRSLLIPAVEDNPSPSFSITALESLAEKCPRLQLLAIPVPDPAPLNSENEREVPLEHTNMQEIRLSAGHWEAGVHDKCMAYLKKLFPNADMWNLDDEFDFEEEE</sequence>
<gene>
    <name evidence="1" type="ORF">NUW54_g11769</name>
</gene>
<comment type="caution">
    <text evidence="1">The sequence shown here is derived from an EMBL/GenBank/DDBJ whole genome shotgun (WGS) entry which is preliminary data.</text>
</comment>
<protein>
    <submittedName>
        <fullName evidence="1">Uncharacterized protein</fullName>
    </submittedName>
</protein>
<reference evidence="1" key="1">
    <citation type="submission" date="2022-08" db="EMBL/GenBank/DDBJ databases">
        <title>Genome Sequence of Pycnoporus sanguineus.</title>
        <authorList>
            <person name="Buettner E."/>
        </authorList>
    </citation>
    <scope>NUCLEOTIDE SEQUENCE</scope>
    <source>
        <strain evidence="1">CG-C14</strain>
    </source>
</reference>
<keyword evidence="2" id="KW-1185">Reference proteome</keyword>
<organism evidence="1 2">
    <name type="scientific">Trametes sanguinea</name>
    <dbReference type="NCBI Taxonomy" id="158606"/>
    <lineage>
        <taxon>Eukaryota</taxon>
        <taxon>Fungi</taxon>
        <taxon>Dikarya</taxon>
        <taxon>Basidiomycota</taxon>
        <taxon>Agaricomycotina</taxon>
        <taxon>Agaricomycetes</taxon>
        <taxon>Polyporales</taxon>
        <taxon>Polyporaceae</taxon>
        <taxon>Trametes</taxon>
    </lineage>
</organism>
<evidence type="ECO:0000313" key="1">
    <source>
        <dbReference type="EMBL" id="KAJ2975218.1"/>
    </source>
</evidence>
<evidence type="ECO:0000313" key="2">
    <source>
        <dbReference type="Proteomes" id="UP001144978"/>
    </source>
</evidence>
<proteinExistence type="predicted"/>